<organism evidence="2 3">
    <name type="scientific">Trichinella nativa</name>
    <dbReference type="NCBI Taxonomy" id="6335"/>
    <lineage>
        <taxon>Eukaryota</taxon>
        <taxon>Metazoa</taxon>
        <taxon>Ecdysozoa</taxon>
        <taxon>Nematoda</taxon>
        <taxon>Enoplea</taxon>
        <taxon>Dorylaimia</taxon>
        <taxon>Trichinellida</taxon>
        <taxon>Trichinellidae</taxon>
        <taxon>Trichinella</taxon>
    </lineage>
</organism>
<feature type="domain" description="FHOD1 N-terminal GTPase-binding" evidence="1">
    <location>
        <begin position="1"/>
        <end position="36"/>
    </location>
</feature>
<dbReference type="Proteomes" id="UP000243006">
    <property type="component" value="Unassembled WGS sequence"/>
</dbReference>
<dbReference type="EMBL" id="LVZM01001712">
    <property type="protein sequence ID" value="OUC48978.1"/>
    <property type="molecule type" value="Genomic_DNA"/>
</dbReference>
<proteinExistence type="predicted"/>
<sequence>MQIVSCQNATPVDYGNYLDLDMSLVEQPDELAVLKESSSGLVKIYRVPIRDFVSFSSPRPVGGHPHCVDLKTMRLC</sequence>
<comment type="caution">
    <text evidence="2">The sequence shown here is derived from an EMBL/GenBank/DDBJ whole genome shotgun (WGS) entry which is preliminary data.</text>
</comment>
<protein>
    <recommendedName>
        <fullName evidence="1">FHOD1 N-terminal GTPase-binding domain-containing protein</fullName>
    </recommendedName>
</protein>
<dbReference type="InterPro" id="IPR041387">
    <property type="entry name" value="FHOD1_GBD_N"/>
</dbReference>
<reference evidence="2 3" key="1">
    <citation type="submission" date="2015-04" db="EMBL/GenBank/DDBJ databases">
        <title>Draft genome of the roundworm Trichinella nativa.</title>
        <authorList>
            <person name="Mitreva M."/>
        </authorList>
    </citation>
    <scope>NUCLEOTIDE SEQUENCE [LARGE SCALE GENOMIC DNA]</scope>
    <source>
        <strain evidence="2 3">ISS45</strain>
    </source>
</reference>
<name>A0A1Y3F0Y9_9BILA</name>
<evidence type="ECO:0000313" key="2">
    <source>
        <dbReference type="EMBL" id="OUC48978.1"/>
    </source>
</evidence>
<evidence type="ECO:0000259" key="1">
    <source>
        <dbReference type="Pfam" id="PF18382"/>
    </source>
</evidence>
<evidence type="ECO:0000313" key="3">
    <source>
        <dbReference type="Proteomes" id="UP000243006"/>
    </source>
</evidence>
<gene>
    <name evidence="2" type="ORF">D917_05828</name>
</gene>
<dbReference type="AlphaFoldDB" id="A0A1Y3F0Y9"/>
<dbReference type="Pfam" id="PF18382">
    <property type="entry name" value="Formin_GBD_N"/>
    <property type="match status" value="1"/>
</dbReference>
<accession>A0A1Y3F0Y9</accession>